<name>A0ACB8QBV6_9AGAM</name>
<dbReference type="Proteomes" id="UP000814128">
    <property type="component" value="Unassembled WGS sequence"/>
</dbReference>
<evidence type="ECO:0000313" key="2">
    <source>
        <dbReference type="Proteomes" id="UP000814128"/>
    </source>
</evidence>
<dbReference type="EMBL" id="MU273685">
    <property type="protein sequence ID" value="KAI0029291.1"/>
    <property type="molecule type" value="Genomic_DNA"/>
</dbReference>
<protein>
    <submittedName>
        <fullName evidence="1">Uncharacterized protein</fullName>
    </submittedName>
</protein>
<accession>A0ACB8QBV6</accession>
<proteinExistence type="predicted"/>
<organism evidence="1 2">
    <name type="scientific">Vararia minispora EC-137</name>
    <dbReference type="NCBI Taxonomy" id="1314806"/>
    <lineage>
        <taxon>Eukaryota</taxon>
        <taxon>Fungi</taxon>
        <taxon>Dikarya</taxon>
        <taxon>Basidiomycota</taxon>
        <taxon>Agaricomycotina</taxon>
        <taxon>Agaricomycetes</taxon>
        <taxon>Russulales</taxon>
        <taxon>Lachnocladiaceae</taxon>
        <taxon>Vararia</taxon>
    </lineage>
</organism>
<gene>
    <name evidence="1" type="ORF">K488DRAFT_56670</name>
</gene>
<reference evidence="1" key="2">
    <citation type="journal article" date="2022" name="New Phytol.">
        <title>Evolutionary transition to the ectomycorrhizal habit in the genomes of a hyperdiverse lineage of mushroom-forming fungi.</title>
        <authorList>
            <person name="Looney B."/>
            <person name="Miyauchi S."/>
            <person name="Morin E."/>
            <person name="Drula E."/>
            <person name="Courty P.E."/>
            <person name="Kohler A."/>
            <person name="Kuo A."/>
            <person name="LaButti K."/>
            <person name="Pangilinan J."/>
            <person name="Lipzen A."/>
            <person name="Riley R."/>
            <person name="Andreopoulos W."/>
            <person name="He G."/>
            <person name="Johnson J."/>
            <person name="Nolan M."/>
            <person name="Tritt A."/>
            <person name="Barry K.W."/>
            <person name="Grigoriev I.V."/>
            <person name="Nagy L.G."/>
            <person name="Hibbett D."/>
            <person name="Henrissat B."/>
            <person name="Matheny P.B."/>
            <person name="Labbe J."/>
            <person name="Martin F.M."/>
        </authorList>
    </citation>
    <scope>NUCLEOTIDE SEQUENCE</scope>
    <source>
        <strain evidence="1">EC-137</strain>
    </source>
</reference>
<comment type="caution">
    <text evidence="1">The sequence shown here is derived from an EMBL/GenBank/DDBJ whole genome shotgun (WGS) entry which is preliminary data.</text>
</comment>
<keyword evidence="2" id="KW-1185">Reference proteome</keyword>
<sequence length="506" mass="56693">MSLQNFGKGALRVAKNYTKGYSDVQAKVREATSNDPWGPSGTQMNEIAQMTYNQNDFVEIMEMLDKRLNDKGKNWRHVFKSLTVLDYLLHAGSENVVIYFRDNIYVIKTLKEFQYFDEYGKDQGANVRQKAKDITNLLQDDARLRQERRSRAHMRDRMLGQNGSPDEDDENVQRRSAPARRPGGGGDDDELRRAIEASKQSLVDEQARGAEERDLARAIQLSEEEEARRAKAVQDANTQALFDDQHQINGNNSLLVDAQPFSSAGLQPQYTIQPQFTSFNPYAQQAQQEAAQAEYLRQQQEWLRQQQEQQALQAQQEEWLRQQQLLQLQQQQQQQAFMQQQQLQQQQLQAQQLAPQPTAFGTNNPFAPASTSPFPQATSPSQQPSSISFNLPSTYESHSPPATNLSAPPGAFSPQPQRSPAPPSPASHGPTRADQDHAHLAHLFAGRGDGDGVDTFGNIGQLRYGGTDAGRLIAQKTGAPAAPHSQHNPFAQQQQASNTEQPFFSI</sequence>
<reference evidence="1" key="1">
    <citation type="submission" date="2021-02" db="EMBL/GenBank/DDBJ databases">
        <authorList>
            <consortium name="DOE Joint Genome Institute"/>
            <person name="Ahrendt S."/>
            <person name="Looney B.P."/>
            <person name="Miyauchi S."/>
            <person name="Morin E."/>
            <person name="Drula E."/>
            <person name="Courty P.E."/>
            <person name="Chicoki N."/>
            <person name="Fauchery L."/>
            <person name="Kohler A."/>
            <person name="Kuo A."/>
            <person name="Labutti K."/>
            <person name="Pangilinan J."/>
            <person name="Lipzen A."/>
            <person name="Riley R."/>
            <person name="Andreopoulos W."/>
            <person name="He G."/>
            <person name="Johnson J."/>
            <person name="Barry K.W."/>
            <person name="Grigoriev I.V."/>
            <person name="Nagy L."/>
            <person name="Hibbett D."/>
            <person name="Henrissat B."/>
            <person name="Matheny P.B."/>
            <person name="Labbe J."/>
            <person name="Martin F."/>
        </authorList>
    </citation>
    <scope>NUCLEOTIDE SEQUENCE</scope>
    <source>
        <strain evidence="1">EC-137</strain>
    </source>
</reference>
<evidence type="ECO:0000313" key="1">
    <source>
        <dbReference type="EMBL" id="KAI0029291.1"/>
    </source>
</evidence>